<dbReference type="EMBL" id="JAAXPR010000001">
    <property type="protein sequence ID" value="NKZ19459.1"/>
    <property type="molecule type" value="Genomic_DNA"/>
</dbReference>
<comment type="caution">
    <text evidence="1">The sequence shown here is derived from an EMBL/GenBank/DDBJ whole genome shotgun (WGS) entry which is preliminary data.</text>
</comment>
<dbReference type="InterPro" id="IPR025387">
    <property type="entry name" value="DUF4299"/>
</dbReference>
<dbReference type="Pfam" id="PF14132">
    <property type="entry name" value="DUF4299"/>
    <property type="match status" value="1"/>
</dbReference>
<evidence type="ECO:0000313" key="1">
    <source>
        <dbReference type="EMBL" id="NKZ19459.1"/>
    </source>
</evidence>
<dbReference type="RefSeq" id="WP_168548222.1">
    <property type="nucleotide sequence ID" value="NZ_JAAXPR010000001.1"/>
</dbReference>
<dbReference type="AlphaFoldDB" id="A0A7X6RZW4"/>
<dbReference type="Proteomes" id="UP000522720">
    <property type="component" value="Unassembled WGS sequence"/>
</dbReference>
<proteinExistence type="predicted"/>
<gene>
    <name evidence="1" type="ORF">HF992_01080</name>
</gene>
<organism evidence="1 2">
    <name type="scientific">Streptococcus ovuberis</name>
    <dbReference type="NCBI Taxonomy" id="1936207"/>
    <lineage>
        <taxon>Bacteria</taxon>
        <taxon>Bacillati</taxon>
        <taxon>Bacillota</taxon>
        <taxon>Bacilli</taxon>
        <taxon>Lactobacillales</taxon>
        <taxon>Streptococcaceae</taxon>
        <taxon>Streptococcus</taxon>
    </lineage>
</organism>
<accession>A0A7X6RZW4</accession>
<evidence type="ECO:0000313" key="2">
    <source>
        <dbReference type="Proteomes" id="UP000522720"/>
    </source>
</evidence>
<keyword evidence="2" id="KW-1185">Reference proteome</keyword>
<protein>
    <submittedName>
        <fullName evidence="1">DUF4299 domain-containing protein</fullName>
    </submittedName>
</protein>
<reference evidence="1 2" key="1">
    <citation type="submission" date="2020-04" db="EMBL/GenBank/DDBJ databases">
        <title>MicrobeNet Type strains.</title>
        <authorList>
            <person name="Nicholson A.C."/>
        </authorList>
    </citation>
    <scope>NUCLEOTIDE SEQUENCE [LARGE SCALE GENOMIC DNA]</scope>
    <source>
        <strain evidence="1 2">CCUG 69612</strain>
    </source>
</reference>
<sequence>MGLFDRFFKKSEPDSVARDYQNVDPYLAQPQFYQDQDGKTFGSFALTEGTLTLLPHAPETSYAVDGQSISDYRLALISTSRDDLIGIVDFQAALPLLREIAVQTTDTHLLLPPLSLEELERIVTNATA</sequence>
<name>A0A7X6RZW4_9STRE</name>